<name>A0A846YWI3_9ACTN</name>
<keyword evidence="1" id="KW-0472">Membrane</keyword>
<accession>A0A846YWI3</accession>
<keyword evidence="3" id="KW-1185">Reference proteome</keyword>
<dbReference type="EMBL" id="JAAXPI010000009">
    <property type="protein sequence ID" value="NKZ04077.1"/>
    <property type="molecule type" value="Genomic_DNA"/>
</dbReference>
<keyword evidence="1" id="KW-1133">Transmembrane helix</keyword>
<keyword evidence="1" id="KW-0812">Transmembrane</keyword>
<feature type="transmembrane region" description="Helical" evidence="1">
    <location>
        <begin position="33"/>
        <end position="53"/>
    </location>
</feature>
<dbReference type="AlphaFoldDB" id="A0A846YWI3"/>
<comment type="caution">
    <text evidence="2">The sequence shown here is derived from an EMBL/GenBank/DDBJ whole genome shotgun (WGS) entry which is preliminary data.</text>
</comment>
<organism evidence="2 3">
    <name type="scientific">Actinomadura latina</name>
    <dbReference type="NCBI Taxonomy" id="163603"/>
    <lineage>
        <taxon>Bacteria</taxon>
        <taxon>Bacillati</taxon>
        <taxon>Actinomycetota</taxon>
        <taxon>Actinomycetes</taxon>
        <taxon>Streptosporangiales</taxon>
        <taxon>Thermomonosporaceae</taxon>
        <taxon>Actinomadura</taxon>
    </lineage>
</organism>
<feature type="transmembrane region" description="Helical" evidence="1">
    <location>
        <begin position="6"/>
        <end position="24"/>
    </location>
</feature>
<evidence type="ECO:0000256" key="1">
    <source>
        <dbReference type="SAM" id="Phobius"/>
    </source>
</evidence>
<gene>
    <name evidence="2" type="ORF">HGB48_09980</name>
</gene>
<protein>
    <submittedName>
        <fullName evidence="2">GlsB/YeaQ/YmgE family stress response membrane protein</fullName>
    </submittedName>
</protein>
<evidence type="ECO:0000313" key="2">
    <source>
        <dbReference type="EMBL" id="NKZ04077.1"/>
    </source>
</evidence>
<dbReference type="RefSeq" id="WP_067638994.1">
    <property type="nucleotide sequence ID" value="NZ_JAAXPI010000009.1"/>
</dbReference>
<feature type="transmembrane region" description="Helical" evidence="1">
    <location>
        <begin position="65"/>
        <end position="83"/>
    </location>
</feature>
<sequence length="91" mass="8965">MTIGGLVAAVVLGAVIGALGRLLVPGRPGMPGWLLMAAGVVAAFAGTGLAQVFGLAGGGWSPWETVLQIVLAAAGVCLVAAFWPKRTGGRP</sequence>
<evidence type="ECO:0000313" key="3">
    <source>
        <dbReference type="Proteomes" id="UP000579250"/>
    </source>
</evidence>
<reference evidence="2 3" key="1">
    <citation type="submission" date="2020-04" db="EMBL/GenBank/DDBJ databases">
        <title>MicrobeNet Type strains.</title>
        <authorList>
            <person name="Nicholson A.C."/>
        </authorList>
    </citation>
    <scope>NUCLEOTIDE SEQUENCE [LARGE SCALE GENOMIC DNA]</scope>
    <source>
        <strain evidence="2 3">ATCC BAA-277</strain>
    </source>
</reference>
<dbReference type="Proteomes" id="UP000579250">
    <property type="component" value="Unassembled WGS sequence"/>
</dbReference>
<proteinExistence type="predicted"/>